<feature type="transmembrane region" description="Helical" evidence="7">
    <location>
        <begin position="236"/>
        <end position="256"/>
    </location>
</feature>
<feature type="transmembrane region" description="Helical" evidence="7">
    <location>
        <begin position="283"/>
        <end position="301"/>
    </location>
</feature>
<evidence type="ECO:0000256" key="4">
    <source>
        <dbReference type="ARBA" id="ARBA00022692"/>
    </source>
</evidence>
<organism evidence="9 10">
    <name type="scientific">Ureibacillus suwonensis</name>
    <dbReference type="NCBI Taxonomy" id="313007"/>
    <lineage>
        <taxon>Bacteria</taxon>
        <taxon>Bacillati</taxon>
        <taxon>Bacillota</taxon>
        <taxon>Bacilli</taxon>
        <taxon>Bacillales</taxon>
        <taxon>Caryophanaceae</taxon>
        <taxon>Ureibacillus</taxon>
    </lineage>
</organism>
<evidence type="ECO:0000256" key="3">
    <source>
        <dbReference type="ARBA" id="ARBA00022475"/>
    </source>
</evidence>
<feature type="transmembrane region" description="Helical" evidence="7">
    <location>
        <begin position="361"/>
        <end position="381"/>
    </location>
</feature>
<dbReference type="Proteomes" id="UP001595978">
    <property type="component" value="Unassembled WGS sequence"/>
</dbReference>
<evidence type="ECO:0000256" key="1">
    <source>
        <dbReference type="ARBA" id="ARBA00004651"/>
    </source>
</evidence>
<reference evidence="10" key="1">
    <citation type="journal article" date="2019" name="Int. J. Syst. Evol. Microbiol.">
        <title>The Global Catalogue of Microorganisms (GCM) 10K type strain sequencing project: providing services to taxonomists for standard genome sequencing and annotation.</title>
        <authorList>
            <consortium name="The Broad Institute Genomics Platform"/>
            <consortium name="The Broad Institute Genome Sequencing Center for Infectious Disease"/>
            <person name="Wu L."/>
            <person name="Ma J."/>
        </authorList>
    </citation>
    <scope>NUCLEOTIDE SEQUENCE [LARGE SCALE GENOMIC DNA]</scope>
    <source>
        <strain evidence="10">CCUG 56331</strain>
    </source>
</reference>
<feature type="domain" description="SSD" evidence="8">
    <location>
        <begin position="202"/>
        <end position="336"/>
    </location>
</feature>
<gene>
    <name evidence="9" type="ORF">ACFPOH_17045</name>
</gene>
<evidence type="ECO:0000256" key="5">
    <source>
        <dbReference type="ARBA" id="ARBA00022989"/>
    </source>
</evidence>
<comment type="similarity">
    <text evidence="2">Belongs to the resistance-nodulation-cell division (RND) (TC 2.A.6) family. MmpL subfamily.</text>
</comment>
<dbReference type="InterPro" id="IPR000731">
    <property type="entry name" value="SSD"/>
</dbReference>
<evidence type="ECO:0000256" key="6">
    <source>
        <dbReference type="ARBA" id="ARBA00023136"/>
    </source>
</evidence>
<evidence type="ECO:0000313" key="10">
    <source>
        <dbReference type="Proteomes" id="UP001595978"/>
    </source>
</evidence>
<evidence type="ECO:0000256" key="7">
    <source>
        <dbReference type="SAM" id="Phobius"/>
    </source>
</evidence>
<keyword evidence="3" id="KW-1003">Cell membrane</keyword>
<proteinExistence type="inferred from homology"/>
<feature type="transmembrane region" description="Helical" evidence="7">
    <location>
        <begin position="183"/>
        <end position="216"/>
    </location>
</feature>
<dbReference type="Gene3D" id="1.10.287.950">
    <property type="entry name" value="Methyl-accepting chemotaxis protein"/>
    <property type="match status" value="2"/>
</dbReference>
<dbReference type="InterPro" id="IPR023908">
    <property type="entry name" value="xxxLxxG_rpt"/>
</dbReference>
<dbReference type="Gene3D" id="1.20.1640.10">
    <property type="entry name" value="Multidrug efflux transporter AcrB transmembrane domain"/>
    <property type="match status" value="2"/>
</dbReference>
<sequence length="1035" mass="113363">MKLREWLNVRTASFIFWLVISIIMLITMPNLDILVREKGQVEMPAYVQSTIAKNLQTGMETDGKENYQFIAVFNSKEKLTDEQKKEIDKIIEDFKEQRDELGITSILAYNDSEETEKQLVSEDGTTILTQIAVDQNAGTVEEVAQQLRKLADTKTVDAYFTGTDIVLDDFAKSSQDGIKKTEIIAVVFILIVLVLVFRSPIVPFISLITVGVAYIVSLGIVTQLVEHFDFPFSNFTQVFIVVILFGIGTDYNILLYNRFKEEVSKGGHILKAITETYRTAGKTVIYSGIAVFIGFMALYLAEFQLYRATSAVAIGVAVLLLVLITLNPFFMAVLGFKMFWPAKQVNGHPENKLWKVLSKFSLYRPLSAIAIIAVICIPFIISNSGELNYNDLVEINDKYESKQAIKVIEDHFPAGFSAPSYLMIHSDEPLATQKALQDIDELTEAISKVEGVSEVYSVTRPAGEKIKELYVRDQVNTLTEGLGTAEEGISKIHGGLSEADQELGKVDKSKFDSVQQLIDGTEEMEQGVGQLNIALSRVSQGLKDGAQGAEEISNGLSALIDNIRELRQGATMLKNSYEELEKGFGSFADVFSTISKAVEQSYSSFSAIQQSLKAAVATNPGLNSDENIKQAITMAEQGKAQTEALLGQLKSITPKYDQALKSFQAANASMAQITNGLKKMEEGVAQLQSGASTLADGLQSGAKGTSAIVENTNQLQSGLKAVNEGQRQLQQGLTALQDKMGDLQSGLSQSAEGLSQIKNGLVDAQDYLSELTSASDEVFYIPQEVLEGEEFQQSLDLYMSDDRQTTKINIILDVNPYSKEAMSILKDIDEQVKATVKGLSFSDAKVALGGKSAQNVDLQNVSTGDFARTITIMLIGIAFVLLIITRSFWQTLLIIASLVIAYFTALGASEFISEHVIGQDTFSWNVPFFSFIMIVTLGVDYSIFLMMRYFENADKGYEAIIDAEKQIGGVVLSAAIILGGTFAALLPSGIVTLIQVAVIVIVGLVMLSLVMLPSFMPAVMGLTHKVKTLAVRKRE</sequence>
<comment type="subcellular location">
    <subcellularLocation>
        <location evidence="1">Cell membrane</location>
        <topology evidence="1">Multi-pass membrane protein</topology>
    </subcellularLocation>
</comment>
<dbReference type="PANTHER" id="PTHR33406">
    <property type="entry name" value="MEMBRANE PROTEIN MJ1562-RELATED"/>
    <property type="match status" value="1"/>
</dbReference>
<dbReference type="SUPFAM" id="SSF58104">
    <property type="entry name" value="Methyl-accepting chemotaxis protein (MCP) signaling domain"/>
    <property type="match status" value="1"/>
</dbReference>
<dbReference type="RefSeq" id="WP_390310770.1">
    <property type="nucleotide sequence ID" value="NZ_JBHSNQ010000195.1"/>
</dbReference>
<evidence type="ECO:0000256" key="2">
    <source>
        <dbReference type="ARBA" id="ARBA00010157"/>
    </source>
</evidence>
<feature type="transmembrane region" description="Helical" evidence="7">
    <location>
        <begin position="12"/>
        <end position="35"/>
    </location>
</feature>
<dbReference type="PANTHER" id="PTHR33406:SF6">
    <property type="entry name" value="MEMBRANE PROTEIN YDGH-RELATED"/>
    <property type="match status" value="1"/>
</dbReference>
<keyword evidence="5 7" id="KW-1133">Transmembrane helix</keyword>
<dbReference type="InterPro" id="IPR050545">
    <property type="entry name" value="Mycobact_MmpL"/>
</dbReference>
<feature type="transmembrane region" description="Helical" evidence="7">
    <location>
        <begin position="891"/>
        <end position="912"/>
    </location>
</feature>
<dbReference type="EMBL" id="JBHSNQ010000195">
    <property type="protein sequence ID" value="MFC5543419.1"/>
    <property type="molecule type" value="Genomic_DNA"/>
</dbReference>
<dbReference type="Pfam" id="PF03176">
    <property type="entry name" value="MMPL"/>
    <property type="match status" value="2"/>
</dbReference>
<feature type="transmembrane region" description="Helical" evidence="7">
    <location>
        <begin position="992"/>
        <end position="1012"/>
    </location>
</feature>
<feature type="transmembrane region" description="Helical" evidence="7">
    <location>
        <begin position="866"/>
        <end position="884"/>
    </location>
</feature>
<dbReference type="InterPro" id="IPR004869">
    <property type="entry name" value="MMPL_dom"/>
</dbReference>
<feature type="transmembrane region" description="Helical" evidence="7">
    <location>
        <begin position="967"/>
        <end position="986"/>
    </location>
</feature>
<dbReference type="PROSITE" id="PS50156">
    <property type="entry name" value="SSD"/>
    <property type="match status" value="1"/>
</dbReference>
<feature type="transmembrane region" description="Helical" evidence="7">
    <location>
        <begin position="313"/>
        <end position="340"/>
    </location>
</feature>
<keyword evidence="4 7" id="KW-0812">Transmembrane</keyword>
<dbReference type="NCBIfam" id="TIGR03057">
    <property type="entry name" value="xxxLxxG_by_4"/>
    <property type="match status" value="1"/>
</dbReference>
<comment type="caution">
    <text evidence="9">The sequence shown here is derived from an EMBL/GenBank/DDBJ whole genome shotgun (WGS) entry which is preliminary data.</text>
</comment>
<keyword evidence="6 7" id="KW-0472">Membrane</keyword>
<keyword evidence="10" id="KW-1185">Reference proteome</keyword>
<feature type="transmembrane region" description="Helical" evidence="7">
    <location>
        <begin position="924"/>
        <end position="946"/>
    </location>
</feature>
<protein>
    <submittedName>
        <fullName evidence="9">MMPL family transporter</fullName>
    </submittedName>
</protein>
<dbReference type="SUPFAM" id="SSF82866">
    <property type="entry name" value="Multidrug efflux transporter AcrB transmembrane domain"/>
    <property type="match status" value="2"/>
</dbReference>
<accession>A0ABW0RF43</accession>
<evidence type="ECO:0000313" key="9">
    <source>
        <dbReference type="EMBL" id="MFC5543419.1"/>
    </source>
</evidence>
<name>A0ABW0RF43_9BACL</name>
<evidence type="ECO:0000259" key="8">
    <source>
        <dbReference type="PROSITE" id="PS50156"/>
    </source>
</evidence>